<accession>A0A1B6I9I7</accession>
<dbReference type="EC" id="2.4.1.-" evidence="11"/>
<evidence type="ECO:0000256" key="6">
    <source>
        <dbReference type="ARBA" id="ARBA00022968"/>
    </source>
</evidence>
<dbReference type="PANTHER" id="PTHR11214">
    <property type="entry name" value="BETA-1,3-N-ACETYLGLUCOSAMINYLTRANSFERASE"/>
    <property type="match status" value="1"/>
</dbReference>
<keyword evidence="5" id="KW-0812">Transmembrane</keyword>
<keyword evidence="10" id="KW-0325">Glycoprotein</keyword>
<dbReference type="EMBL" id="GECU01024127">
    <property type="protein sequence ID" value="JAS83579.1"/>
    <property type="molecule type" value="Transcribed_RNA"/>
</dbReference>
<dbReference type="Gene3D" id="3.90.550.50">
    <property type="match status" value="1"/>
</dbReference>
<evidence type="ECO:0000256" key="2">
    <source>
        <dbReference type="ARBA" id="ARBA00008661"/>
    </source>
</evidence>
<dbReference type="AlphaFoldDB" id="A0A1B6I9I7"/>
<comment type="subcellular location">
    <subcellularLocation>
        <location evidence="1 11">Golgi apparatus membrane</location>
        <topology evidence="1 11">Single-pass type II membrane protein</topology>
    </subcellularLocation>
</comment>
<evidence type="ECO:0000256" key="3">
    <source>
        <dbReference type="ARBA" id="ARBA00022676"/>
    </source>
</evidence>
<protein>
    <recommendedName>
        <fullName evidence="11">Hexosyltransferase</fullName>
        <ecNumber evidence="11">2.4.1.-</ecNumber>
    </recommendedName>
</protein>
<evidence type="ECO:0000256" key="10">
    <source>
        <dbReference type="ARBA" id="ARBA00023180"/>
    </source>
</evidence>
<dbReference type="Pfam" id="PF01762">
    <property type="entry name" value="Galactosyl_T"/>
    <property type="match status" value="1"/>
</dbReference>
<keyword evidence="4" id="KW-0808">Transferase</keyword>
<evidence type="ECO:0000256" key="5">
    <source>
        <dbReference type="ARBA" id="ARBA00022692"/>
    </source>
</evidence>
<dbReference type="GO" id="GO:0006493">
    <property type="term" value="P:protein O-linked glycosylation"/>
    <property type="evidence" value="ECO:0007669"/>
    <property type="project" value="TreeGrafter"/>
</dbReference>
<proteinExistence type="inferred from homology"/>
<dbReference type="PANTHER" id="PTHR11214:SF379">
    <property type="entry name" value="HEXOSYLTRANSFERASE-RELATED"/>
    <property type="match status" value="1"/>
</dbReference>
<keyword evidence="9" id="KW-0472">Membrane</keyword>
<keyword evidence="3 11" id="KW-0328">Glycosyltransferase</keyword>
<feature type="region of interest" description="Disordered" evidence="12">
    <location>
        <begin position="79"/>
        <end position="103"/>
    </location>
</feature>
<keyword evidence="8 11" id="KW-0333">Golgi apparatus</keyword>
<evidence type="ECO:0000313" key="13">
    <source>
        <dbReference type="EMBL" id="JAS83579.1"/>
    </source>
</evidence>
<evidence type="ECO:0000256" key="8">
    <source>
        <dbReference type="ARBA" id="ARBA00023034"/>
    </source>
</evidence>
<evidence type="ECO:0000256" key="12">
    <source>
        <dbReference type="SAM" id="MobiDB-lite"/>
    </source>
</evidence>
<dbReference type="InterPro" id="IPR002659">
    <property type="entry name" value="Glyco_trans_31"/>
</dbReference>
<dbReference type="FunFam" id="3.90.550.50:FF:000001">
    <property type="entry name" value="Hexosyltransferase"/>
    <property type="match status" value="1"/>
</dbReference>
<name>A0A1B6I9I7_9HEMI</name>
<evidence type="ECO:0000256" key="4">
    <source>
        <dbReference type="ARBA" id="ARBA00022679"/>
    </source>
</evidence>
<evidence type="ECO:0000256" key="7">
    <source>
        <dbReference type="ARBA" id="ARBA00022989"/>
    </source>
</evidence>
<gene>
    <name evidence="13" type="ORF">g.17309</name>
</gene>
<dbReference type="GO" id="GO:0000139">
    <property type="term" value="C:Golgi membrane"/>
    <property type="evidence" value="ECO:0007669"/>
    <property type="project" value="UniProtKB-SubCell"/>
</dbReference>
<evidence type="ECO:0000256" key="9">
    <source>
        <dbReference type="ARBA" id="ARBA00023136"/>
    </source>
</evidence>
<dbReference type="GO" id="GO:0016758">
    <property type="term" value="F:hexosyltransferase activity"/>
    <property type="evidence" value="ECO:0007669"/>
    <property type="project" value="InterPro"/>
</dbReference>
<organism evidence="13">
    <name type="scientific">Homalodisca liturata</name>
    <dbReference type="NCBI Taxonomy" id="320908"/>
    <lineage>
        <taxon>Eukaryota</taxon>
        <taxon>Metazoa</taxon>
        <taxon>Ecdysozoa</taxon>
        <taxon>Arthropoda</taxon>
        <taxon>Hexapoda</taxon>
        <taxon>Insecta</taxon>
        <taxon>Pterygota</taxon>
        <taxon>Neoptera</taxon>
        <taxon>Paraneoptera</taxon>
        <taxon>Hemiptera</taxon>
        <taxon>Auchenorrhyncha</taxon>
        <taxon>Membracoidea</taxon>
        <taxon>Cicadellidae</taxon>
        <taxon>Cicadellinae</taxon>
        <taxon>Proconiini</taxon>
        <taxon>Homalodisca</taxon>
    </lineage>
</organism>
<evidence type="ECO:0000256" key="11">
    <source>
        <dbReference type="RuleBase" id="RU363063"/>
    </source>
</evidence>
<keyword evidence="6" id="KW-0735">Signal-anchor</keyword>
<reference evidence="13" key="1">
    <citation type="submission" date="2015-11" db="EMBL/GenBank/DDBJ databases">
        <title>De novo transcriptome assembly of four potential Pierce s Disease insect vectors from Arizona vineyards.</title>
        <authorList>
            <person name="Tassone E.E."/>
        </authorList>
    </citation>
    <scope>NUCLEOTIDE SEQUENCE</scope>
</reference>
<keyword evidence="7" id="KW-1133">Transmembrane helix</keyword>
<comment type="similarity">
    <text evidence="2 11">Belongs to the glycosyltransferase 31 family.</text>
</comment>
<evidence type="ECO:0000256" key="1">
    <source>
        <dbReference type="ARBA" id="ARBA00004323"/>
    </source>
</evidence>
<sequence>MMAFRVRVLHSIVLSVVGASFIVYSSYYANPVQLYRIEQPHQEAMQNQSKAPVDGVKPDVKVEEPEALKPSPAKIDKKPAVIQKIPPKSETESSPNTNKTKTKGGFLTRNIYAAGHNLTIPELCPELGARLRLLIVITTAPDHAAARMAVRQTWGHYTQRKDVAIAFCIGTTSKPDVMAGILEEEETYGDIIQGNFIDSYDNLTLKTVSILEWIDNYCPRAKFVLKTDDDMFINVPKLLEFIDTHLNAQRTIFGRLAKKWKPIRNSRSKYYVSVDQFSPAIFPDFTTGPAYLLTSDIVHELYDHALDVTYLKLEDVFTTGIIAQSLNIKRVHINEFLNKRIPFNVCNIKKGISIHMIKSHEQFDLWKKLLDGRSKCK</sequence>